<evidence type="ECO:0000313" key="2">
    <source>
        <dbReference type="Proteomes" id="UP000006426"/>
    </source>
</evidence>
<dbReference type="EMBL" id="CP031226">
    <property type="protein sequence ID" value="AXH59863.1"/>
    <property type="molecule type" value="Genomic_DNA"/>
</dbReference>
<reference evidence="1 2" key="1">
    <citation type="journal article" date="2011" name="PLoS Pathog.">
        <title>Dynamic evolution of pathogenicity revealed by sequencing and comparative genomics of 19 Pseudomonas syringae isolates.</title>
        <authorList>
            <person name="Baltrus D.A."/>
            <person name="Nishimura M.T."/>
            <person name="Romanchuk A."/>
            <person name="Chang J.H."/>
            <person name="Mukhtar M.S."/>
            <person name="Cherkis K."/>
            <person name="Roach J."/>
            <person name="Grant S.R."/>
            <person name="Jones C.D."/>
            <person name="Dangl J.L."/>
        </authorList>
    </citation>
    <scope>NUCLEOTIDE SEQUENCE [LARGE SCALE GENOMIC DNA]</scope>
    <source>
        <strain evidence="1 2">M301315</strain>
    </source>
</reference>
<protein>
    <submittedName>
        <fullName evidence="1">Uncharacterized protein</fullName>
    </submittedName>
</protein>
<evidence type="ECO:0000313" key="1">
    <source>
        <dbReference type="EMBL" id="AXH59863.1"/>
    </source>
</evidence>
<proteinExistence type="predicted"/>
<dbReference type="Proteomes" id="UP000006426">
    <property type="component" value="Plasmid pmppla107"/>
</dbReference>
<dbReference type="GeneID" id="39474583"/>
<name>A0AAD0PW50_PSEAV</name>
<geneLocation type="plasmid" evidence="2">
    <name>pmppla107</name>
</geneLocation>
<organism evidence="1 2">
    <name type="scientific">Pseudomonas amygdali pv. lachrymans str. M301315</name>
    <dbReference type="NCBI Taxonomy" id="629260"/>
    <lineage>
        <taxon>Bacteria</taxon>
        <taxon>Pseudomonadati</taxon>
        <taxon>Pseudomonadota</taxon>
        <taxon>Gammaproteobacteria</taxon>
        <taxon>Pseudomonadales</taxon>
        <taxon>Pseudomonadaceae</taxon>
        <taxon>Pseudomonas</taxon>
        <taxon>Pseudomonas amygdali</taxon>
    </lineage>
</organism>
<dbReference type="RefSeq" id="WP_005741842.1">
    <property type="nucleotide sequence ID" value="NZ_CP031226.1"/>
</dbReference>
<dbReference type="AlphaFoldDB" id="A0AAD0PW50"/>
<gene>
    <name evidence="1" type="ORF">PLA107_032070</name>
</gene>
<accession>A0AAD0PW50</accession>
<keyword evidence="1" id="KW-0614">Plasmid</keyword>
<sequence>MLQPSFQSIAEHYTEISSRLCDIYFLDPYLWGKRNVFDCKQEVSVLRKDTENEMLAELISMLATQGLGLLSPEPKFMEICMNHKQSKMAFKTVFGVIVSVGVPLTCLPSKIYPYRHISHRYHAKVPILLDMGDSFIDRFVDFYLTERRIERIKNIIANNLSIEMLASSRSHLNSAAEILTSDAKDTKSVIDSLFSIEMSIKAYMVALRGWAESDCRSVSHDIKDALEKIQSVDQSIAAESALKELLNIDFKLKGFVNERYRIIEADENMGWIAYNAAMRLLSIVTESLSRHYGTQIDSKIDISPMPVLPKAKGIS</sequence>